<dbReference type="Proteomes" id="UP001642464">
    <property type="component" value="Unassembled WGS sequence"/>
</dbReference>
<proteinExistence type="predicted"/>
<protein>
    <submittedName>
        <fullName evidence="1">Uncharacterized protein</fullName>
    </submittedName>
</protein>
<keyword evidence="2" id="KW-1185">Reference proteome</keyword>
<reference evidence="1 2" key="1">
    <citation type="submission" date="2024-02" db="EMBL/GenBank/DDBJ databases">
        <authorList>
            <person name="Chen Y."/>
            <person name="Shah S."/>
            <person name="Dougan E. K."/>
            <person name="Thang M."/>
            <person name="Chan C."/>
        </authorList>
    </citation>
    <scope>NUCLEOTIDE SEQUENCE [LARGE SCALE GENOMIC DNA]</scope>
</reference>
<sequence>MQIVPRRKRRRRSIWLDEKSTQIPQKVYEDTSKITRANPCEYGIFLPHQSYHIGLTTVFGDICPLLCDPCGAWE</sequence>
<evidence type="ECO:0000313" key="1">
    <source>
        <dbReference type="EMBL" id="CAK9032593.1"/>
    </source>
</evidence>
<evidence type="ECO:0000313" key="2">
    <source>
        <dbReference type="Proteomes" id="UP001642464"/>
    </source>
</evidence>
<comment type="caution">
    <text evidence="1">The sequence shown here is derived from an EMBL/GenBank/DDBJ whole genome shotgun (WGS) entry which is preliminary data.</text>
</comment>
<name>A0ABP0L0B8_9DINO</name>
<dbReference type="EMBL" id="CAXAMM010013947">
    <property type="protein sequence ID" value="CAK9032593.1"/>
    <property type="molecule type" value="Genomic_DNA"/>
</dbReference>
<gene>
    <name evidence="1" type="ORF">SCF082_LOCUS20137</name>
</gene>
<accession>A0ABP0L0B8</accession>
<organism evidence="1 2">
    <name type="scientific">Durusdinium trenchii</name>
    <dbReference type="NCBI Taxonomy" id="1381693"/>
    <lineage>
        <taxon>Eukaryota</taxon>
        <taxon>Sar</taxon>
        <taxon>Alveolata</taxon>
        <taxon>Dinophyceae</taxon>
        <taxon>Suessiales</taxon>
        <taxon>Symbiodiniaceae</taxon>
        <taxon>Durusdinium</taxon>
    </lineage>
</organism>